<dbReference type="STRING" id="6211.A0A087VYV7"/>
<evidence type="ECO:0000313" key="4">
    <source>
        <dbReference type="Proteomes" id="UP000017246"/>
    </source>
</evidence>
<feature type="coiled-coil region" evidence="1">
    <location>
        <begin position="98"/>
        <end position="125"/>
    </location>
</feature>
<gene>
    <name evidence="3" type="ORF">EmuJ_000117800</name>
</gene>
<reference evidence="3" key="2">
    <citation type="submission" date="2015-11" db="EMBL/GenBank/DDBJ databases">
        <authorList>
            <person name="Zhang Y."/>
            <person name="Guo Z."/>
        </authorList>
    </citation>
    <scope>NUCLEOTIDE SEQUENCE</scope>
</reference>
<organism evidence="3 4">
    <name type="scientific">Echinococcus multilocularis</name>
    <name type="common">Fox tapeworm</name>
    <dbReference type="NCBI Taxonomy" id="6211"/>
    <lineage>
        <taxon>Eukaryota</taxon>
        <taxon>Metazoa</taxon>
        <taxon>Spiralia</taxon>
        <taxon>Lophotrochozoa</taxon>
        <taxon>Platyhelminthes</taxon>
        <taxon>Cestoda</taxon>
        <taxon>Eucestoda</taxon>
        <taxon>Cyclophyllidea</taxon>
        <taxon>Taeniidae</taxon>
        <taxon>Echinococcus</taxon>
    </lineage>
</organism>
<dbReference type="Proteomes" id="UP000017246">
    <property type="component" value="Unassembled WGS sequence"/>
</dbReference>
<dbReference type="AlphaFoldDB" id="A0A087VYV7"/>
<dbReference type="EMBL" id="LN902844">
    <property type="protein sequence ID" value="CDI97403.1"/>
    <property type="molecule type" value="Genomic_DNA"/>
</dbReference>
<dbReference type="eggNOG" id="ENOG502S6C8">
    <property type="taxonomic scope" value="Eukaryota"/>
</dbReference>
<dbReference type="PANTHER" id="PTHR21533">
    <property type="entry name" value="LEUCINE-RICH PROTEIN"/>
    <property type="match status" value="1"/>
</dbReference>
<keyword evidence="1" id="KW-0175">Coiled coil</keyword>
<dbReference type="PANTHER" id="PTHR21533:SF19">
    <property type="entry name" value="LEUCINE-RICH PROTEIN"/>
    <property type="match status" value="1"/>
</dbReference>
<evidence type="ECO:0000313" key="3">
    <source>
        <dbReference type="EMBL" id="CDI97403.1"/>
    </source>
</evidence>
<dbReference type="CDD" id="cd07429">
    <property type="entry name" value="Cby_like"/>
    <property type="match status" value="1"/>
</dbReference>
<dbReference type="Pfam" id="PF14645">
    <property type="entry name" value="Chibby"/>
    <property type="match status" value="1"/>
</dbReference>
<protein>
    <submittedName>
        <fullName evidence="3">Protein chibby 1</fullName>
    </submittedName>
</protein>
<sequence length="142" mass="15950">MPIFSKKFSLPRMPSRKASSMTNLSQLDASTRSNEFGLDYGVVKARLSGRNLIFKNGRWRVEDGHGDSGDGSAGKETGQLKNENRKLYEENNLLKIKVDILLDMLAETTAEVQLQENEIESLRSLIHRKPFSTFSQPTMSTA</sequence>
<evidence type="ECO:0000256" key="2">
    <source>
        <dbReference type="SAM" id="MobiDB-lite"/>
    </source>
</evidence>
<proteinExistence type="predicted"/>
<dbReference type="OMA" id="IWMHSAR"/>
<reference evidence="3" key="1">
    <citation type="journal article" date="2013" name="Nature">
        <title>The genomes of four tapeworm species reveal adaptations to parasitism.</title>
        <authorList>
            <person name="Tsai I.J."/>
            <person name="Zarowiecki M."/>
            <person name="Holroyd N."/>
            <person name="Garciarrubio A."/>
            <person name="Sanchez-Flores A."/>
            <person name="Brooks K.L."/>
            <person name="Tracey A."/>
            <person name="Bobes R.J."/>
            <person name="Fragoso G."/>
            <person name="Sciutto E."/>
            <person name="Aslett M."/>
            <person name="Beasley H."/>
            <person name="Bennett H.M."/>
            <person name="Cai J."/>
            <person name="Camicia F."/>
            <person name="Clark R."/>
            <person name="Cucher M."/>
            <person name="De Silva N."/>
            <person name="Day T.A."/>
            <person name="Deplazes P."/>
            <person name="Estrada K."/>
            <person name="Fernandez C."/>
            <person name="Holland P.W."/>
            <person name="Hou J."/>
            <person name="Hu S."/>
            <person name="Huckvale T."/>
            <person name="Hung S.S."/>
            <person name="Kamenetzky L."/>
            <person name="Keane J.A."/>
            <person name="Kiss F."/>
            <person name="Koziol U."/>
            <person name="Lambert O."/>
            <person name="Liu K."/>
            <person name="Luo X."/>
            <person name="Luo Y."/>
            <person name="Macchiaroli N."/>
            <person name="Nichol S."/>
            <person name="Paps J."/>
            <person name="Parkinson J."/>
            <person name="Pouchkina-Stantcheva N."/>
            <person name="Riddiford N."/>
            <person name="Rosenzvit M."/>
            <person name="Salinas G."/>
            <person name="Wasmuth J.D."/>
            <person name="Zamanian M."/>
            <person name="Zheng Y."/>
            <person name="Cai X."/>
            <person name="Soberon X."/>
            <person name="Olson P.D."/>
            <person name="Laclette J.P."/>
            <person name="Brehm K."/>
            <person name="Berriman M."/>
            <person name="Garciarrubio A."/>
            <person name="Bobes R.J."/>
            <person name="Fragoso G."/>
            <person name="Sanchez-Flores A."/>
            <person name="Estrada K."/>
            <person name="Cevallos M.A."/>
            <person name="Morett E."/>
            <person name="Gonzalez V."/>
            <person name="Portillo T."/>
            <person name="Ochoa-Leyva A."/>
            <person name="Jose M.V."/>
            <person name="Sciutto E."/>
            <person name="Landa A."/>
            <person name="Jimenez L."/>
            <person name="Valdes V."/>
            <person name="Carrero J.C."/>
            <person name="Larralde C."/>
            <person name="Morales-Montor J."/>
            <person name="Limon-Lason J."/>
            <person name="Soberon X."/>
            <person name="Laclette J.P."/>
        </authorList>
    </citation>
    <scope>NUCLEOTIDE SEQUENCE [LARGE SCALE GENOMIC DNA]</scope>
</reference>
<name>A0A087VYV7_ECHMU</name>
<accession>A0A087VYV7</accession>
<evidence type="ECO:0000256" key="1">
    <source>
        <dbReference type="SAM" id="Coils"/>
    </source>
</evidence>
<dbReference type="OrthoDB" id="2145765at2759"/>
<feature type="region of interest" description="Disordered" evidence="2">
    <location>
        <begin position="60"/>
        <end position="83"/>
    </location>
</feature>
<keyword evidence="4" id="KW-1185">Reference proteome</keyword>
<dbReference type="InterPro" id="IPR028118">
    <property type="entry name" value="Chibby_fam"/>
</dbReference>